<dbReference type="AlphaFoldDB" id="K2H2U4"/>
<keyword evidence="1" id="KW-1133">Transmembrane helix</keyword>
<evidence type="ECO:0000313" key="2">
    <source>
        <dbReference type="EMBL" id="EKE30135.1"/>
    </source>
</evidence>
<comment type="caution">
    <text evidence="2">The sequence shown here is derived from an EMBL/GenBank/DDBJ whole genome shotgun (WGS) entry which is preliminary data.</text>
</comment>
<evidence type="ECO:0000256" key="1">
    <source>
        <dbReference type="SAM" id="Phobius"/>
    </source>
</evidence>
<name>K2H2U4_9BACT</name>
<sequence length="179" mass="20487">METTSQDNMAIPSGKNTYFIISIVLLIIVIAISAILWFINSSTQKQISESNLKISEYSKQVEELKSNNEIAAYDIIFANKQDILKSIEKSKAQIYLTEVMSLSKKYKMVFSWFTFDWNAVNTNAVYNNKDAKDDAIAWVSSFIKDFRTWTESIFSLSPIASVAWDSLKRSFGITFELKK</sequence>
<reference evidence="2" key="1">
    <citation type="journal article" date="2012" name="Science">
        <title>Fermentation, hydrogen, and sulfur metabolism in multiple uncultivated bacterial phyla.</title>
        <authorList>
            <person name="Wrighton K.C."/>
            <person name="Thomas B.C."/>
            <person name="Sharon I."/>
            <person name="Miller C.S."/>
            <person name="Castelle C.J."/>
            <person name="VerBerkmoes N.C."/>
            <person name="Wilkins M.J."/>
            <person name="Hettich R.L."/>
            <person name="Lipton M.S."/>
            <person name="Williams K.H."/>
            <person name="Long P.E."/>
            <person name="Banfield J.F."/>
        </authorList>
    </citation>
    <scope>NUCLEOTIDE SEQUENCE [LARGE SCALE GENOMIC DNA]</scope>
</reference>
<feature type="transmembrane region" description="Helical" evidence="1">
    <location>
        <begin position="18"/>
        <end position="39"/>
    </location>
</feature>
<protein>
    <submittedName>
        <fullName evidence="2">Uncharacterized protein</fullName>
    </submittedName>
</protein>
<keyword evidence="1" id="KW-0812">Transmembrane</keyword>
<keyword evidence="1" id="KW-0472">Membrane</keyword>
<dbReference type="EMBL" id="AMFJ01000038">
    <property type="protein sequence ID" value="EKE30135.1"/>
    <property type="molecule type" value="Genomic_DNA"/>
</dbReference>
<proteinExistence type="predicted"/>
<gene>
    <name evidence="2" type="ORF">ACD_2C00038G0012</name>
</gene>
<organism evidence="2">
    <name type="scientific">uncultured bacterium</name>
    <name type="common">gcode 4</name>
    <dbReference type="NCBI Taxonomy" id="1234023"/>
    <lineage>
        <taxon>Bacteria</taxon>
        <taxon>environmental samples</taxon>
    </lineage>
</organism>
<accession>K2H2U4</accession>